<comment type="caution">
    <text evidence="6">The sequence shown here is derived from an EMBL/GenBank/DDBJ whole genome shotgun (WGS) entry which is preliminary data.</text>
</comment>
<dbReference type="GO" id="GO:0009231">
    <property type="term" value="P:riboflavin biosynthetic process"/>
    <property type="evidence" value="ECO:0007669"/>
    <property type="project" value="TreeGrafter"/>
</dbReference>
<dbReference type="Pfam" id="PF02633">
    <property type="entry name" value="Creatininase"/>
    <property type="match status" value="1"/>
</dbReference>
<proteinExistence type="inferred from homology"/>
<dbReference type="AlphaFoldDB" id="A0A424YEQ7"/>
<keyword evidence="3" id="KW-0378">Hydrolase</keyword>
<name>A0A424YEQ7_9FIRM</name>
<evidence type="ECO:0000313" key="7">
    <source>
        <dbReference type="Proteomes" id="UP000285138"/>
    </source>
</evidence>
<dbReference type="GO" id="GO:0016811">
    <property type="term" value="F:hydrolase activity, acting on carbon-nitrogen (but not peptide) bonds, in linear amides"/>
    <property type="evidence" value="ECO:0007669"/>
    <property type="project" value="TreeGrafter"/>
</dbReference>
<keyword evidence="2" id="KW-0479">Metal-binding</keyword>
<dbReference type="InterPro" id="IPR003785">
    <property type="entry name" value="Creatininase/forma_Hydrolase"/>
</dbReference>
<dbReference type="SUPFAM" id="SSF102215">
    <property type="entry name" value="Creatininase"/>
    <property type="match status" value="1"/>
</dbReference>
<dbReference type="EMBL" id="QZAA01000131">
    <property type="protein sequence ID" value="RQD76074.1"/>
    <property type="molecule type" value="Genomic_DNA"/>
</dbReference>
<dbReference type="PANTHER" id="PTHR35005:SF1">
    <property type="entry name" value="2-AMINO-5-FORMYLAMINO-6-RIBOSYLAMINOPYRIMIDIN-4(3H)-ONE 5'-MONOPHOSPHATE DEFORMYLASE"/>
    <property type="match status" value="1"/>
</dbReference>
<sequence length="269" mass="30574">MIFMKAFYQEMTWPEVKEAAEDNRVALVPVGSIEDHGKHLPVMTDNLIITSLCNEVARQIPREVVVLPNAPYGFEAHHMDFPGSINIHWQTLIYLWKDIGQSLACHGFKKIVFANGHGSNASPLDLAAREVTLQTYSLCASFSWWDMVRKEASGLRESAVPGGVSHAGEMETSLVMYLRPELVKKEHLVKEIPPASQFIWRDLFNPSPVKFMDYWSTMTQSGTVGDATLASREKGEKLFTLTVNRICEFIKEFREREITPRRNFQGKDL</sequence>
<dbReference type="Proteomes" id="UP000285138">
    <property type="component" value="Unassembled WGS sequence"/>
</dbReference>
<evidence type="ECO:0000256" key="1">
    <source>
        <dbReference type="ARBA" id="ARBA00001947"/>
    </source>
</evidence>
<evidence type="ECO:0000313" key="6">
    <source>
        <dbReference type="EMBL" id="RQD76074.1"/>
    </source>
</evidence>
<evidence type="ECO:0000256" key="5">
    <source>
        <dbReference type="ARBA" id="ARBA00024029"/>
    </source>
</evidence>
<comment type="similarity">
    <text evidence="5">Belongs to the creatininase superfamily.</text>
</comment>
<dbReference type="Gene3D" id="3.40.50.10310">
    <property type="entry name" value="Creatininase"/>
    <property type="match status" value="1"/>
</dbReference>
<evidence type="ECO:0000256" key="4">
    <source>
        <dbReference type="ARBA" id="ARBA00022833"/>
    </source>
</evidence>
<dbReference type="InterPro" id="IPR024087">
    <property type="entry name" value="Creatininase-like_sf"/>
</dbReference>
<evidence type="ECO:0000256" key="2">
    <source>
        <dbReference type="ARBA" id="ARBA00022723"/>
    </source>
</evidence>
<organism evidence="6 7">
    <name type="scientific">Candidatus Syntrophonatronum acetioxidans</name>
    <dbReference type="NCBI Taxonomy" id="1795816"/>
    <lineage>
        <taxon>Bacteria</taxon>
        <taxon>Bacillati</taxon>
        <taxon>Bacillota</taxon>
        <taxon>Clostridia</taxon>
        <taxon>Eubacteriales</taxon>
        <taxon>Syntrophomonadaceae</taxon>
        <taxon>Candidatus Syntrophonatronum</taxon>
    </lineage>
</organism>
<protein>
    <submittedName>
        <fullName evidence="6">Creatininase family protein</fullName>
    </submittedName>
</protein>
<accession>A0A424YEQ7</accession>
<reference evidence="6 7" key="1">
    <citation type="submission" date="2018-08" db="EMBL/GenBank/DDBJ databases">
        <title>The metabolism and importance of syntrophic acetate oxidation coupled to methane or sulfide production in haloalkaline environments.</title>
        <authorList>
            <person name="Timmers P.H.A."/>
            <person name="Vavourakis C.D."/>
            <person name="Sorokin D.Y."/>
            <person name="Sinninghe Damste J.S."/>
            <person name="Muyzer G."/>
            <person name="Stams A.J.M."/>
            <person name="Plugge C.M."/>
        </authorList>
    </citation>
    <scope>NUCLEOTIDE SEQUENCE [LARGE SCALE GENOMIC DNA]</scope>
    <source>
        <strain evidence="6">MSAO_Bac1</strain>
    </source>
</reference>
<gene>
    <name evidence="6" type="ORF">D5R97_04840</name>
</gene>
<dbReference type="PANTHER" id="PTHR35005">
    <property type="entry name" value="3-DEHYDRO-SCYLLO-INOSOSE HYDROLASE"/>
    <property type="match status" value="1"/>
</dbReference>
<evidence type="ECO:0000256" key="3">
    <source>
        <dbReference type="ARBA" id="ARBA00022801"/>
    </source>
</evidence>
<comment type="cofactor">
    <cofactor evidence="1">
        <name>Zn(2+)</name>
        <dbReference type="ChEBI" id="CHEBI:29105"/>
    </cofactor>
</comment>
<keyword evidence="4" id="KW-0862">Zinc</keyword>
<dbReference type="GO" id="GO:0046872">
    <property type="term" value="F:metal ion binding"/>
    <property type="evidence" value="ECO:0007669"/>
    <property type="project" value="UniProtKB-KW"/>
</dbReference>